<name>A0ABW1G068_9ACTN</name>
<organism evidence="3 4">
    <name type="scientific">Streptacidiphilus monticola</name>
    <dbReference type="NCBI Taxonomy" id="2161674"/>
    <lineage>
        <taxon>Bacteria</taxon>
        <taxon>Bacillati</taxon>
        <taxon>Actinomycetota</taxon>
        <taxon>Actinomycetes</taxon>
        <taxon>Kitasatosporales</taxon>
        <taxon>Streptomycetaceae</taxon>
        <taxon>Streptacidiphilus</taxon>
    </lineage>
</organism>
<comment type="similarity">
    <text evidence="1">Belongs to the protein-tyrosine phosphatase family.</text>
</comment>
<evidence type="ECO:0000313" key="4">
    <source>
        <dbReference type="Proteomes" id="UP001596174"/>
    </source>
</evidence>
<dbReference type="PROSITE" id="PS50056">
    <property type="entry name" value="TYR_PHOSPHATASE_2"/>
    <property type="match status" value="1"/>
</dbReference>
<reference evidence="4" key="1">
    <citation type="journal article" date="2019" name="Int. J. Syst. Evol. Microbiol.">
        <title>The Global Catalogue of Microorganisms (GCM) 10K type strain sequencing project: providing services to taxonomists for standard genome sequencing and annotation.</title>
        <authorList>
            <consortium name="The Broad Institute Genomics Platform"/>
            <consortium name="The Broad Institute Genome Sequencing Center for Infectious Disease"/>
            <person name="Wu L."/>
            <person name="Ma J."/>
        </authorList>
    </citation>
    <scope>NUCLEOTIDE SEQUENCE [LARGE SCALE GENOMIC DNA]</scope>
    <source>
        <strain evidence="4">JCM 4816</strain>
    </source>
</reference>
<keyword evidence="4" id="KW-1185">Reference proteome</keyword>
<evidence type="ECO:0000313" key="3">
    <source>
        <dbReference type="EMBL" id="MFC5908150.1"/>
    </source>
</evidence>
<sequence length="273" mass="29508">MAEAAEPGGGRSLGLSGAVNARDLGGYRVADGRSVRAGRALRGDSLHRATDGDLELLAALGVRTVVDLRGLNEVQENGEDRLPAGAGLVRRPVYSPDHDIYIELRDALAGADPAVQHALLGNGAGERIMVEMYRWFVTDATIRAQFAETVRQFADPAASPVYFHCTAGKDRTGWTAAVLLTALGADRDTVYADYLLTNERAAALHARILDLLGTRGMMREPELMRPILRVERAYLDAAFEAVADGWPSFDAFLEQGLGLDEATLEAVRKNLLH</sequence>
<accession>A0ABW1G068</accession>
<dbReference type="PANTHER" id="PTHR31126:SF1">
    <property type="entry name" value="TYROSINE SPECIFIC PROTEIN PHOSPHATASES DOMAIN-CONTAINING PROTEIN"/>
    <property type="match status" value="1"/>
</dbReference>
<dbReference type="Proteomes" id="UP001596174">
    <property type="component" value="Unassembled WGS sequence"/>
</dbReference>
<feature type="domain" description="Tyrosine specific protein phosphatases" evidence="2">
    <location>
        <begin position="144"/>
        <end position="206"/>
    </location>
</feature>
<dbReference type="PROSITE" id="PS00383">
    <property type="entry name" value="TYR_PHOSPHATASE_1"/>
    <property type="match status" value="1"/>
</dbReference>
<dbReference type="PANTHER" id="PTHR31126">
    <property type="entry name" value="TYROSINE-PROTEIN PHOSPHATASE"/>
    <property type="match status" value="1"/>
</dbReference>
<dbReference type="InterPro" id="IPR026893">
    <property type="entry name" value="Tyr/Ser_Pase_IphP-type"/>
</dbReference>
<dbReference type="Gene3D" id="3.90.190.10">
    <property type="entry name" value="Protein tyrosine phosphatase superfamily"/>
    <property type="match status" value="1"/>
</dbReference>
<gene>
    <name evidence="3" type="ORF">ACFP3V_13115</name>
</gene>
<dbReference type="RefSeq" id="WP_380583150.1">
    <property type="nucleotide sequence ID" value="NZ_JBHSQJ010000049.1"/>
</dbReference>
<dbReference type="InterPro" id="IPR016130">
    <property type="entry name" value="Tyr_Pase_AS"/>
</dbReference>
<comment type="caution">
    <text evidence="3">The sequence shown here is derived from an EMBL/GenBank/DDBJ whole genome shotgun (WGS) entry which is preliminary data.</text>
</comment>
<dbReference type="InterPro" id="IPR029021">
    <property type="entry name" value="Prot-tyrosine_phosphatase-like"/>
</dbReference>
<evidence type="ECO:0000259" key="2">
    <source>
        <dbReference type="PROSITE" id="PS50056"/>
    </source>
</evidence>
<protein>
    <submittedName>
        <fullName evidence="3">Tyrosine-protein phosphatase</fullName>
    </submittedName>
</protein>
<dbReference type="Pfam" id="PF13350">
    <property type="entry name" value="Y_phosphatase3"/>
    <property type="match status" value="1"/>
</dbReference>
<dbReference type="InterPro" id="IPR000387">
    <property type="entry name" value="Tyr_Pase_dom"/>
</dbReference>
<dbReference type="EMBL" id="JBHSQJ010000049">
    <property type="protein sequence ID" value="MFC5908150.1"/>
    <property type="molecule type" value="Genomic_DNA"/>
</dbReference>
<dbReference type="SUPFAM" id="SSF52799">
    <property type="entry name" value="(Phosphotyrosine protein) phosphatases II"/>
    <property type="match status" value="1"/>
</dbReference>
<evidence type="ECO:0000256" key="1">
    <source>
        <dbReference type="ARBA" id="ARBA00009580"/>
    </source>
</evidence>
<proteinExistence type="inferred from homology"/>